<protein>
    <submittedName>
        <fullName evidence="1">Uncharacterized protein</fullName>
    </submittedName>
</protein>
<organism evidence="1 3">
    <name type="scientific">Didymodactylos carnosus</name>
    <dbReference type="NCBI Taxonomy" id="1234261"/>
    <lineage>
        <taxon>Eukaryota</taxon>
        <taxon>Metazoa</taxon>
        <taxon>Spiralia</taxon>
        <taxon>Gnathifera</taxon>
        <taxon>Rotifera</taxon>
        <taxon>Eurotatoria</taxon>
        <taxon>Bdelloidea</taxon>
        <taxon>Philodinida</taxon>
        <taxon>Philodinidae</taxon>
        <taxon>Didymodactylos</taxon>
    </lineage>
</organism>
<comment type="caution">
    <text evidence="1">The sequence shown here is derived from an EMBL/GenBank/DDBJ whole genome shotgun (WGS) entry which is preliminary data.</text>
</comment>
<dbReference type="Proteomes" id="UP000681722">
    <property type="component" value="Unassembled WGS sequence"/>
</dbReference>
<dbReference type="PANTHER" id="PTHR46068:SF1">
    <property type="entry name" value="TRANSPOSASE IS30-LIKE HTH DOMAIN-CONTAINING PROTEIN"/>
    <property type="match status" value="1"/>
</dbReference>
<dbReference type="GO" id="GO:0003676">
    <property type="term" value="F:nucleic acid binding"/>
    <property type="evidence" value="ECO:0007669"/>
    <property type="project" value="InterPro"/>
</dbReference>
<dbReference type="OrthoDB" id="7902892at2759"/>
<gene>
    <name evidence="1" type="ORF">GPM918_LOCUS42901</name>
    <name evidence="2" type="ORF">SRO942_LOCUS44252</name>
</gene>
<sequence>MSNVLHRSSRTHKNKKDFRLEFGQERMSENHWQEKSCFRMKTDSILTVYINDRIYAPNREQADENGGIHRKTKFPQGVMVWLGVCYDGVTRPVIIENGTINHQRYVDEILPVILEDGQKLMGNEFTFQQDGAPAHKDHHTQTWCKDHFWDFWPKSRWPPNSPDLNPLDYSIWYELCEQMNWGQKTLIYQIRAGVKKIRTEVVRRSVDCWTNRVYRMLQKRCEYVF</sequence>
<keyword evidence="3" id="KW-1185">Reference proteome</keyword>
<name>A0A816BEQ0_9BILA</name>
<dbReference type="PANTHER" id="PTHR46068">
    <property type="entry name" value="PROTEIN CBG27172"/>
    <property type="match status" value="1"/>
</dbReference>
<dbReference type="EMBL" id="CAJOBC010104023">
    <property type="protein sequence ID" value="CAF4489427.1"/>
    <property type="molecule type" value="Genomic_DNA"/>
</dbReference>
<evidence type="ECO:0000313" key="1">
    <source>
        <dbReference type="EMBL" id="CAF1608204.1"/>
    </source>
</evidence>
<dbReference type="EMBL" id="CAJNOQ010037374">
    <property type="protein sequence ID" value="CAF1608204.1"/>
    <property type="molecule type" value="Genomic_DNA"/>
</dbReference>
<accession>A0A816BEQ0</accession>
<dbReference type="AlphaFoldDB" id="A0A816BEQ0"/>
<dbReference type="Gene3D" id="3.30.420.10">
    <property type="entry name" value="Ribonuclease H-like superfamily/Ribonuclease H"/>
    <property type="match status" value="1"/>
</dbReference>
<dbReference type="Proteomes" id="UP000663829">
    <property type="component" value="Unassembled WGS sequence"/>
</dbReference>
<reference evidence="1" key="1">
    <citation type="submission" date="2021-02" db="EMBL/GenBank/DDBJ databases">
        <authorList>
            <person name="Nowell W R."/>
        </authorList>
    </citation>
    <scope>NUCLEOTIDE SEQUENCE</scope>
</reference>
<dbReference type="InterPro" id="IPR036397">
    <property type="entry name" value="RNaseH_sf"/>
</dbReference>
<evidence type="ECO:0000313" key="3">
    <source>
        <dbReference type="Proteomes" id="UP000663829"/>
    </source>
</evidence>
<evidence type="ECO:0000313" key="2">
    <source>
        <dbReference type="EMBL" id="CAF4489427.1"/>
    </source>
</evidence>
<proteinExistence type="predicted"/>